<dbReference type="PANTHER" id="PTHR43031">
    <property type="entry name" value="FAD-DEPENDENT OXIDOREDUCTASE"/>
    <property type="match status" value="1"/>
</dbReference>
<dbReference type="InterPro" id="IPR036873">
    <property type="entry name" value="Rhodanese-like_dom_sf"/>
</dbReference>
<protein>
    <submittedName>
        <fullName evidence="2">Rhodanese-like domain-containing protein</fullName>
    </submittedName>
</protein>
<reference evidence="2 3" key="1">
    <citation type="journal article" date="2018" name="Int. J. Syst. Evol. Microbiol.">
        <title>Uliginosibacterium sediminicola sp. nov., isolated from freshwater sediment.</title>
        <authorList>
            <person name="Hwang W.M."/>
            <person name="Kim S.M."/>
            <person name="Kang K."/>
            <person name="Ahn T.Y."/>
        </authorList>
    </citation>
    <scope>NUCLEOTIDE SEQUENCE [LARGE SCALE GENOMIC DNA]</scope>
    <source>
        <strain evidence="2 3">M1-21</strain>
    </source>
</reference>
<dbReference type="CDD" id="cd00158">
    <property type="entry name" value="RHOD"/>
    <property type="match status" value="1"/>
</dbReference>
<dbReference type="InterPro" id="IPR001763">
    <property type="entry name" value="Rhodanese-like_dom"/>
</dbReference>
<gene>
    <name evidence="2" type="ORF">ABDB84_17505</name>
</gene>
<evidence type="ECO:0000313" key="2">
    <source>
        <dbReference type="EMBL" id="MEN3070285.1"/>
    </source>
</evidence>
<evidence type="ECO:0000313" key="3">
    <source>
        <dbReference type="Proteomes" id="UP001410394"/>
    </source>
</evidence>
<dbReference type="PANTHER" id="PTHR43031:SF18">
    <property type="entry name" value="RHODANESE-RELATED SULFURTRANSFERASES"/>
    <property type="match status" value="1"/>
</dbReference>
<name>A0ABU9Z2T8_9RHOO</name>
<feature type="domain" description="Rhodanese" evidence="1">
    <location>
        <begin position="46"/>
        <end position="136"/>
    </location>
</feature>
<dbReference type="SUPFAM" id="SSF52821">
    <property type="entry name" value="Rhodanese/Cell cycle control phosphatase"/>
    <property type="match status" value="1"/>
</dbReference>
<evidence type="ECO:0000259" key="1">
    <source>
        <dbReference type="PROSITE" id="PS50206"/>
    </source>
</evidence>
<keyword evidence="3" id="KW-1185">Reference proteome</keyword>
<dbReference type="SMART" id="SM00450">
    <property type="entry name" value="RHOD"/>
    <property type="match status" value="1"/>
</dbReference>
<dbReference type="Gene3D" id="3.40.250.10">
    <property type="entry name" value="Rhodanese-like domain"/>
    <property type="match status" value="1"/>
</dbReference>
<dbReference type="EMBL" id="JBDIVE010000011">
    <property type="protein sequence ID" value="MEN3070285.1"/>
    <property type="molecule type" value="Genomic_DNA"/>
</dbReference>
<proteinExistence type="predicted"/>
<organism evidence="2 3">
    <name type="scientific">Uliginosibacterium sediminicola</name>
    <dbReference type="NCBI Taxonomy" id="2024550"/>
    <lineage>
        <taxon>Bacteria</taxon>
        <taxon>Pseudomonadati</taxon>
        <taxon>Pseudomonadota</taxon>
        <taxon>Betaproteobacteria</taxon>
        <taxon>Rhodocyclales</taxon>
        <taxon>Zoogloeaceae</taxon>
        <taxon>Uliginosibacterium</taxon>
    </lineage>
</organism>
<comment type="caution">
    <text evidence="2">The sequence shown here is derived from an EMBL/GenBank/DDBJ whole genome shotgun (WGS) entry which is preliminary data.</text>
</comment>
<accession>A0ABU9Z2T8</accession>
<dbReference type="Pfam" id="PF00581">
    <property type="entry name" value="Rhodanese"/>
    <property type="match status" value="1"/>
</dbReference>
<dbReference type="RefSeq" id="WP_345921061.1">
    <property type="nucleotide sequence ID" value="NZ_JBDIVE010000011.1"/>
</dbReference>
<sequence>MDFLINNPQNLFWLAAAIVSGYMLFGRNVIGDPDSISPQQAVMLLNRENAVVVDVREQAEFAAGHLPNAHHIPLKDIESRSGELKKFSKRPFILVCQSGKRSRAALAVLRKAGYERIFNLSGGLAAWREAGQPLARG</sequence>
<dbReference type="PROSITE" id="PS50206">
    <property type="entry name" value="RHODANESE_3"/>
    <property type="match status" value="1"/>
</dbReference>
<dbReference type="InterPro" id="IPR050229">
    <property type="entry name" value="GlpE_sulfurtransferase"/>
</dbReference>
<dbReference type="Proteomes" id="UP001410394">
    <property type="component" value="Unassembled WGS sequence"/>
</dbReference>